<dbReference type="EMBL" id="AWWH01000044">
    <property type="protein sequence ID" value="ETA74784.1"/>
    <property type="molecule type" value="Genomic_DNA"/>
</dbReference>
<gene>
    <name evidence="4" type="ORF">LEQ_2543</name>
</gene>
<keyword evidence="5" id="KW-1185">Reference proteome</keyword>
<dbReference type="PANTHER" id="PTHR43479:SF7">
    <property type="entry name" value="TETR-FAMILY TRANSCRIPTIONAL REGULATOR"/>
    <property type="match status" value="1"/>
</dbReference>
<dbReference type="RefSeq" id="WP_023858995.1">
    <property type="nucleotide sequence ID" value="NZ_AWWH01000044.1"/>
</dbReference>
<organism evidence="4 5">
    <name type="scientific">Ligilactobacillus equi DPC 6820</name>
    <dbReference type="NCBI Taxonomy" id="1392007"/>
    <lineage>
        <taxon>Bacteria</taxon>
        <taxon>Bacillati</taxon>
        <taxon>Bacillota</taxon>
        <taxon>Bacilli</taxon>
        <taxon>Lactobacillales</taxon>
        <taxon>Lactobacillaceae</taxon>
        <taxon>Ligilactobacillus</taxon>
    </lineage>
</organism>
<dbReference type="GO" id="GO:0003677">
    <property type="term" value="F:DNA binding"/>
    <property type="evidence" value="ECO:0007669"/>
    <property type="project" value="UniProtKB-UniRule"/>
</dbReference>
<evidence type="ECO:0000256" key="1">
    <source>
        <dbReference type="ARBA" id="ARBA00023125"/>
    </source>
</evidence>
<evidence type="ECO:0000313" key="5">
    <source>
        <dbReference type="Proteomes" id="UP000018559"/>
    </source>
</evidence>
<dbReference type="Proteomes" id="UP000018559">
    <property type="component" value="Unassembled WGS sequence"/>
</dbReference>
<sequence length="186" mass="21642">MTNKTRKTDRRTLYTQQVIKDALLELLASKTFAQIRVTELCRQAEITRSTFYLHYDSLNDLLNQVIDDALQLTPLVTDLAVSDVTAMIPVCQRFGDNPKYRNLMLDTDLSEYIIGRIIHQEKGRMVPEIMMKTGLDTRQAETLFIYILHGSFAVNRRHNFQKDAQWQADTEMLQKFVQAGYNQLHQ</sequence>
<evidence type="ECO:0000313" key="4">
    <source>
        <dbReference type="EMBL" id="ETA74784.1"/>
    </source>
</evidence>
<reference evidence="4 5" key="1">
    <citation type="journal article" date="2014" name="Genome Announc.">
        <title>The Genome of the Predominant Equine Lactobacillus Species, Lactobacillus equi, Is Reflective of Its Lifestyle Adaptations to an Herbivorous Host.</title>
        <authorList>
            <person name="O'Donnell M.M."/>
            <person name="Harris H.M."/>
            <person name="O'Toole P.W."/>
            <person name="Ross R.P."/>
        </authorList>
    </citation>
    <scope>NUCLEOTIDE SEQUENCE [LARGE SCALE GENOMIC DNA]</scope>
    <source>
        <strain evidence="4 5">DPC 6820</strain>
    </source>
</reference>
<feature type="domain" description="HTH tetR-type" evidence="3">
    <location>
        <begin position="13"/>
        <end position="73"/>
    </location>
</feature>
<name>V7HX15_9LACO</name>
<dbReference type="InterPro" id="IPR001647">
    <property type="entry name" value="HTH_TetR"/>
</dbReference>
<accession>V7HX15</accession>
<dbReference type="InterPro" id="IPR050624">
    <property type="entry name" value="HTH-type_Tx_Regulator"/>
</dbReference>
<dbReference type="InterPro" id="IPR009057">
    <property type="entry name" value="Homeodomain-like_sf"/>
</dbReference>
<dbReference type="AlphaFoldDB" id="V7HX15"/>
<feature type="DNA-binding region" description="H-T-H motif" evidence="2">
    <location>
        <begin position="36"/>
        <end position="55"/>
    </location>
</feature>
<dbReference type="Gene3D" id="1.10.357.10">
    <property type="entry name" value="Tetracycline Repressor, domain 2"/>
    <property type="match status" value="1"/>
</dbReference>
<dbReference type="SUPFAM" id="SSF46689">
    <property type="entry name" value="Homeodomain-like"/>
    <property type="match status" value="1"/>
</dbReference>
<evidence type="ECO:0000256" key="2">
    <source>
        <dbReference type="PROSITE-ProRule" id="PRU00335"/>
    </source>
</evidence>
<dbReference type="PROSITE" id="PS50977">
    <property type="entry name" value="HTH_TETR_2"/>
    <property type="match status" value="1"/>
</dbReference>
<protein>
    <recommendedName>
        <fullName evidence="3">HTH tetR-type domain-containing protein</fullName>
    </recommendedName>
</protein>
<keyword evidence="1 2" id="KW-0238">DNA-binding</keyword>
<dbReference type="PANTHER" id="PTHR43479">
    <property type="entry name" value="ACREF/ENVCD OPERON REPRESSOR-RELATED"/>
    <property type="match status" value="1"/>
</dbReference>
<dbReference type="PATRIC" id="fig|1392007.3.peg.392"/>
<comment type="caution">
    <text evidence="4">The sequence shown here is derived from an EMBL/GenBank/DDBJ whole genome shotgun (WGS) entry which is preliminary data.</text>
</comment>
<evidence type="ECO:0000259" key="3">
    <source>
        <dbReference type="PROSITE" id="PS50977"/>
    </source>
</evidence>
<proteinExistence type="predicted"/>